<feature type="binding site" evidence="1">
    <location>
        <position position="89"/>
    </location>
    <ligand>
        <name>Mg(2+)</name>
        <dbReference type="ChEBI" id="CHEBI:18420"/>
        <label>1</label>
    </ligand>
</feature>
<protein>
    <submittedName>
        <fullName evidence="2">ADP-ribosylglycohydrolase</fullName>
    </submittedName>
</protein>
<dbReference type="Gene3D" id="1.10.4080.10">
    <property type="entry name" value="ADP-ribosylation/Crystallin J1"/>
    <property type="match status" value="1"/>
</dbReference>
<feature type="binding site" evidence="1">
    <location>
        <position position="343"/>
    </location>
    <ligand>
        <name>Mg(2+)</name>
        <dbReference type="ChEBI" id="CHEBI:18420"/>
        <label>1</label>
    </ligand>
</feature>
<dbReference type="PANTHER" id="PTHR16222:SF28">
    <property type="entry name" value="ADP-RIBOSYLGLYCOHYDROLASE"/>
    <property type="match status" value="1"/>
</dbReference>
<name>A0AAN6TT28_9PEZI</name>
<dbReference type="InterPro" id="IPR050792">
    <property type="entry name" value="ADP-ribosylglycohydrolase"/>
</dbReference>
<keyword evidence="3" id="KW-1185">Reference proteome</keyword>
<dbReference type="SUPFAM" id="SSF101478">
    <property type="entry name" value="ADP-ribosylglycohydrolase"/>
    <property type="match status" value="1"/>
</dbReference>
<dbReference type="InterPro" id="IPR005502">
    <property type="entry name" value="Ribosyl_crysJ1"/>
</dbReference>
<dbReference type="Pfam" id="PF03747">
    <property type="entry name" value="ADP_ribosyl_GH"/>
    <property type="match status" value="1"/>
</dbReference>
<feature type="binding site" evidence="1">
    <location>
        <position position="88"/>
    </location>
    <ligand>
        <name>Mg(2+)</name>
        <dbReference type="ChEBI" id="CHEBI:18420"/>
        <label>1</label>
    </ligand>
</feature>
<feature type="binding site" evidence="1">
    <location>
        <position position="340"/>
    </location>
    <ligand>
        <name>Mg(2+)</name>
        <dbReference type="ChEBI" id="CHEBI:18420"/>
        <label>1</label>
    </ligand>
</feature>
<proteinExistence type="predicted"/>
<keyword evidence="1" id="KW-0460">Magnesium</keyword>
<comment type="caution">
    <text evidence="2">The sequence shown here is derived from an EMBL/GenBank/DDBJ whole genome shotgun (WGS) entry which is preliminary data.</text>
</comment>
<dbReference type="InterPro" id="IPR036705">
    <property type="entry name" value="Ribosyl_crysJ1_sf"/>
</dbReference>
<dbReference type="RefSeq" id="XP_062643544.1">
    <property type="nucleotide sequence ID" value="XM_062797227.1"/>
</dbReference>
<accession>A0AAN6TT28</accession>
<feature type="binding site" evidence="1">
    <location>
        <position position="90"/>
    </location>
    <ligand>
        <name>Mg(2+)</name>
        <dbReference type="ChEBI" id="CHEBI:18420"/>
        <label>1</label>
    </ligand>
</feature>
<reference evidence="2" key="2">
    <citation type="submission" date="2023-05" db="EMBL/GenBank/DDBJ databases">
        <authorList>
            <consortium name="Lawrence Berkeley National Laboratory"/>
            <person name="Steindorff A."/>
            <person name="Hensen N."/>
            <person name="Bonometti L."/>
            <person name="Westerberg I."/>
            <person name="Brannstrom I.O."/>
            <person name="Guillou S."/>
            <person name="Cros-Aarteil S."/>
            <person name="Calhoun S."/>
            <person name="Haridas S."/>
            <person name="Kuo A."/>
            <person name="Mondo S."/>
            <person name="Pangilinan J."/>
            <person name="Riley R."/>
            <person name="Labutti K."/>
            <person name="Andreopoulos B."/>
            <person name="Lipzen A."/>
            <person name="Chen C."/>
            <person name="Yanf M."/>
            <person name="Daum C."/>
            <person name="Ng V."/>
            <person name="Clum A."/>
            <person name="Ohm R."/>
            <person name="Martin F."/>
            <person name="Silar P."/>
            <person name="Natvig D."/>
            <person name="Lalanne C."/>
            <person name="Gautier V."/>
            <person name="Ament-Velasquez S.L."/>
            <person name="Kruys A."/>
            <person name="Hutchinson M.I."/>
            <person name="Powell A.J."/>
            <person name="Barry K."/>
            <person name="Miller A.N."/>
            <person name="Grigoriev I.V."/>
            <person name="Debuchy R."/>
            <person name="Gladieux P."/>
            <person name="Thoren M.H."/>
            <person name="Johannesson H."/>
        </authorList>
    </citation>
    <scope>NUCLEOTIDE SEQUENCE</scope>
    <source>
        <strain evidence="2">CBS 731.68</strain>
    </source>
</reference>
<comment type="cofactor">
    <cofactor evidence="1">
        <name>Mg(2+)</name>
        <dbReference type="ChEBI" id="CHEBI:18420"/>
    </cofactor>
    <text evidence="1">Binds 2 magnesium ions per subunit.</text>
</comment>
<dbReference type="PANTHER" id="PTHR16222">
    <property type="entry name" value="ADP-RIBOSYLGLYCOHYDROLASE"/>
    <property type="match status" value="1"/>
</dbReference>
<feature type="binding site" evidence="1">
    <location>
        <position position="342"/>
    </location>
    <ligand>
        <name>Mg(2+)</name>
        <dbReference type="ChEBI" id="CHEBI:18420"/>
        <label>1</label>
    </ligand>
</feature>
<dbReference type="AlphaFoldDB" id="A0AAN6TT28"/>
<dbReference type="EMBL" id="MU853245">
    <property type="protein sequence ID" value="KAK4119771.1"/>
    <property type="molecule type" value="Genomic_DNA"/>
</dbReference>
<reference evidence="2" key="1">
    <citation type="journal article" date="2023" name="Mol. Phylogenet. Evol.">
        <title>Genome-scale phylogeny and comparative genomics of the fungal order Sordariales.</title>
        <authorList>
            <person name="Hensen N."/>
            <person name="Bonometti L."/>
            <person name="Westerberg I."/>
            <person name="Brannstrom I.O."/>
            <person name="Guillou S."/>
            <person name="Cros-Aarteil S."/>
            <person name="Calhoun S."/>
            <person name="Haridas S."/>
            <person name="Kuo A."/>
            <person name="Mondo S."/>
            <person name="Pangilinan J."/>
            <person name="Riley R."/>
            <person name="LaButti K."/>
            <person name="Andreopoulos B."/>
            <person name="Lipzen A."/>
            <person name="Chen C."/>
            <person name="Yan M."/>
            <person name="Daum C."/>
            <person name="Ng V."/>
            <person name="Clum A."/>
            <person name="Steindorff A."/>
            <person name="Ohm R.A."/>
            <person name="Martin F."/>
            <person name="Silar P."/>
            <person name="Natvig D.O."/>
            <person name="Lalanne C."/>
            <person name="Gautier V."/>
            <person name="Ament-Velasquez S.L."/>
            <person name="Kruys A."/>
            <person name="Hutchinson M.I."/>
            <person name="Powell A.J."/>
            <person name="Barry K."/>
            <person name="Miller A.N."/>
            <person name="Grigoriev I.V."/>
            <person name="Debuchy R."/>
            <person name="Gladieux P."/>
            <person name="Hiltunen Thoren M."/>
            <person name="Johannesson H."/>
        </authorList>
    </citation>
    <scope>NUCLEOTIDE SEQUENCE</scope>
    <source>
        <strain evidence="2">CBS 731.68</strain>
    </source>
</reference>
<keyword evidence="1" id="KW-0479">Metal-binding</keyword>
<sequence length="458" mass="50373">MSSSPSPPLPFPPHLVIPLVRSTLHDRVAGVLVGSALGDAIGLYTEFLSAPHAAAAYPTRKFTLTGPPHATPFKLDAHRAPKEAGHWTDDTDHALLLLLSFLHTARTETVGHDAPPPLPTQTDLAARLRVWVTQGLRVLDTMPLGLGRLVGTVVASAGFDTEPERVAREYWERTGKRVAPNGSLMRTHPLGVMCLFRGEEEAFEVAASISRVTHVDPRCVVACVIGTGLLRALVRGEVQGEGDMDALVERAVEWHRREGKGEGQELEVEELWRHVRSSGGLEDLKLDDQAAMGYVYKTLGSGVVLLRMAMKRIAASRGGLLDRTRLFEILITDLIMRGGDADTNACFAGALLGGYLGYSFLPDHWKHGLKHGEWLLSKTDALCQVLRLKDGEYSGKEDKDTEIHGGRPELRQDEMEGRWMLLQQATVRKMEETAKATSSKVTGLGWSLPWQSKEKKKR</sequence>
<dbReference type="GeneID" id="87833994"/>
<dbReference type="Proteomes" id="UP001302602">
    <property type="component" value="Unassembled WGS sequence"/>
</dbReference>
<organism evidence="2 3">
    <name type="scientific">Parathielavia appendiculata</name>
    <dbReference type="NCBI Taxonomy" id="2587402"/>
    <lineage>
        <taxon>Eukaryota</taxon>
        <taxon>Fungi</taxon>
        <taxon>Dikarya</taxon>
        <taxon>Ascomycota</taxon>
        <taxon>Pezizomycotina</taxon>
        <taxon>Sordariomycetes</taxon>
        <taxon>Sordariomycetidae</taxon>
        <taxon>Sordariales</taxon>
        <taxon>Chaetomiaceae</taxon>
        <taxon>Parathielavia</taxon>
    </lineage>
</organism>
<evidence type="ECO:0000256" key="1">
    <source>
        <dbReference type="PIRSR" id="PIRSR605502-1"/>
    </source>
</evidence>
<evidence type="ECO:0000313" key="3">
    <source>
        <dbReference type="Proteomes" id="UP001302602"/>
    </source>
</evidence>
<dbReference type="GO" id="GO:0046872">
    <property type="term" value="F:metal ion binding"/>
    <property type="evidence" value="ECO:0007669"/>
    <property type="project" value="UniProtKB-KW"/>
</dbReference>
<gene>
    <name evidence="2" type="ORF">N657DRAFT_693536</name>
</gene>
<evidence type="ECO:0000313" key="2">
    <source>
        <dbReference type="EMBL" id="KAK4119771.1"/>
    </source>
</evidence>